<comment type="caution">
    <text evidence="3">The sequence shown here is derived from an EMBL/GenBank/DDBJ whole genome shotgun (WGS) entry which is preliminary data.</text>
</comment>
<keyword evidence="1" id="KW-1133">Transmembrane helix</keyword>
<evidence type="ECO:0000259" key="2">
    <source>
        <dbReference type="Pfam" id="PF14237"/>
    </source>
</evidence>
<dbReference type="Proteomes" id="UP000005566">
    <property type="component" value="Unassembled WGS sequence"/>
</dbReference>
<feature type="transmembrane region" description="Helical" evidence="1">
    <location>
        <begin position="93"/>
        <end position="115"/>
    </location>
</feature>
<proteinExistence type="predicted"/>
<evidence type="ECO:0000313" key="4">
    <source>
        <dbReference type="Proteomes" id="UP000005566"/>
    </source>
</evidence>
<evidence type="ECO:0000313" key="3">
    <source>
        <dbReference type="EMBL" id="EIA08678.1"/>
    </source>
</evidence>
<dbReference type="EMBL" id="AHKF01000018">
    <property type="protein sequence ID" value="EIA08678.1"/>
    <property type="molecule type" value="Genomic_DNA"/>
</dbReference>
<evidence type="ECO:0000256" key="1">
    <source>
        <dbReference type="SAM" id="Phobius"/>
    </source>
</evidence>
<organism evidence="3 4">
    <name type="scientific">Flavobacterium frigoris (strain PS1)</name>
    <dbReference type="NCBI Taxonomy" id="1086011"/>
    <lineage>
        <taxon>Bacteria</taxon>
        <taxon>Pseudomonadati</taxon>
        <taxon>Bacteroidota</taxon>
        <taxon>Flavobacteriia</taxon>
        <taxon>Flavobacteriales</taxon>
        <taxon>Flavobacteriaceae</taxon>
        <taxon>Flavobacterium</taxon>
    </lineage>
</organism>
<accession>H7FSY1</accession>
<protein>
    <recommendedName>
        <fullName evidence="2">GYF domain-containing protein</fullName>
    </recommendedName>
</protein>
<dbReference type="STRING" id="1086011.HJ01_02400"/>
<dbReference type="OrthoDB" id="9764015at2"/>
<keyword evidence="1" id="KW-0812">Transmembrane</keyword>
<keyword evidence="4" id="KW-1185">Reference proteome</keyword>
<dbReference type="Pfam" id="PF14237">
    <property type="entry name" value="GYF_2"/>
    <property type="match status" value="1"/>
</dbReference>
<dbReference type="AlphaFoldDB" id="H7FSY1"/>
<feature type="domain" description="GYF" evidence="2">
    <location>
        <begin position="4"/>
        <end position="49"/>
    </location>
</feature>
<dbReference type="RefSeq" id="WP_007138577.1">
    <property type="nucleotide sequence ID" value="NZ_AHKF01000018.1"/>
</dbReference>
<keyword evidence="1" id="KW-0472">Membrane</keyword>
<reference evidence="3 4" key="1">
    <citation type="journal article" date="2014" name="Acta Crystallogr. D">
        <title>Structure-based characterization and antifreeze properties of a hyperactive ice-binding protein from the Antarctic bacterium Flavobacterium frigoris PS1.</title>
        <authorList>
            <person name="Do H."/>
            <person name="Kim S.J."/>
            <person name="Kim H.J."/>
            <person name="Lee J.H."/>
        </authorList>
    </citation>
    <scope>NUCLEOTIDE SEQUENCE [LARGE SCALE GENOMIC DNA]</scope>
    <source>
        <strain evidence="3 4">PS1</strain>
    </source>
</reference>
<dbReference type="InterPro" id="IPR025640">
    <property type="entry name" value="GYF_2"/>
</dbReference>
<dbReference type="PATRIC" id="fig|1086011.3.peg.2349"/>
<gene>
    <name evidence="3" type="ORF">HJ01_02400</name>
</gene>
<name>H7FSY1_FLAFP</name>
<sequence>MKKYYLHNGTENIGPFDTDELKTKAITKNTEVWCEGMEDWRKAGEVDELKNSLTVLPPPIKSFTTPPPIQSKPIQETQQEIIPQTKKTSWGKVIAKSIVVTFLIIVAIVAITDYITEYNTPPYNGESELTIAEIEAIEPATYLNATGTYKPNFLGDQLKINGIIENKATVTNYKDVIVEVVFYSKTQSEIARESYTIYDFFGPNSKKEFKLKVKNYSNVATIGWDVASATVN</sequence>
<dbReference type="eggNOG" id="ENOG5030KBC">
    <property type="taxonomic scope" value="Bacteria"/>
</dbReference>